<evidence type="ECO:0000259" key="2">
    <source>
        <dbReference type="Pfam" id="PF02754"/>
    </source>
</evidence>
<evidence type="ECO:0000313" key="4">
    <source>
        <dbReference type="Proteomes" id="UP000179157"/>
    </source>
</evidence>
<sequence length="295" mass="32832">MTHFYPGCTLSSSGKAYSRSLYWVFQRLGRQIEELPDWSCCGATSAHALDRDLAYALPARNLAIAQEMRSDLMVACSACYHRLKTTQQALGNPELQKRVQQLVDRPLHGSLQIKNVLEILTEESYLERIHQERTHELAGLKVACYYGCLATRIPRVAGFDRVENPTSMERLASAAGANVLHWPYKTECCGASLSVTNEALSLTMCDRILQMARRCGADLLVTSCPFCQYNLDWAQWKVSQEEAQTKAIPVIFITQLLGLALGGGDKELMLSSNLAGAEHVLCPLARTRQPLLVQK</sequence>
<gene>
    <name evidence="3" type="ORF">A2Z21_02740</name>
</gene>
<dbReference type="Gene3D" id="3.40.50.11810">
    <property type="match status" value="1"/>
</dbReference>
<dbReference type="GO" id="GO:0016491">
    <property type="term" value="F:oxidoreductase activity"/>
    <property type="evidence" value="ECO:0007669"/>
    <property type="project" value="UniProtKB-KW"/>
</dbReference>
<dbReference type="Proteomes" id="UP000179157">
    <property type="component" value="Unassembled WGS sequence"/>
</dbReference>
<keyword evidence="1" id="KW-0560">Oxidoreductase</keyword>
<dbReference type="InterPro" id="IPR051278">
    <property type="entry name" value="HdrB/HdrD_reductase"/>
</dbReference>
<name>A0A1F5V2K7_FRAXR</name>
<evidence type="ECO:0000313" key="3">
    <source>
        <dbReference type="EMBL" id="OGF57650.1"/>
    </source>
</evidence>
<dbReference type="InterPro" id="IPR004017">
    <property type="entry name" value="Cys_rich_dom"/>
</dbReference>
<dbReference type="AlphaFoldDB" id="A0A1F5V2K7"/>
<dbReference type="STRING" id="1817864.A2Z21_02740"/>
<reference evidence="3 4" key="1">
    <citation type="journal article" date="2016" name="Nat. Commun.">
        <title>Thousands of microbial genomes shed light on interconnected biogeochemical processes in an aquifer system.</title>
        <authorList>
            <person name="Anantharaman K."/>
            <person name="Brown C.T."/>
            <person name="Hug L.A."/>
            <person name="Sharon I."/>
            <person name="Castelle C.J."/>
            <person name="Probst A.J."/>
            <person name="Thomas B.C."/>
            <person name="Singh A."/>
            <person name="Wilkins M.J."/>
            <person name="Karaoz U."/>
            <person name="Brodie E.L."/>
            <person name="Williams K.H."/>
            <person name="Hubbard S.S."/>
            <person name="Banfield J.F."/>
        </authorList>
    </citation>
    <scope>NUCLEOTIDE SEQUENCE [LARGE SCALE GENOMIC DNA]</scope>
    <source>
        <strain evidence="4">RBG_16_55_9</strain>
    </source>
</reference>
<accession>A0A1F5V2K7</accession>
<feature type="domain" description="Cysteine-rich" evidence="2">
    <location>
        <begin position="4"/>
        <end position="84"/>
    </location>
</feature>
<dbReference type="PANTHER" id="PTHR42947">
    <property type="entry name" value="COB--COM HETERODISULFIDE REDUCTASE SUBUNIT B 1"/>
    <property type="match status" value="1"/>
</dbReference>
<proteinExistence type="predicted"/>
<dbReference type="Gene3D" id="1.20.1050.140">
    <property type="match status" value="1"/>
</dbReference>
<organism evidence="3 4">
    <name type="scientific">Fraserbacteria sp. (strain RBG_16_55_9)</name>
    <dbReference type="NCBI Taxonomy" id="1817864"/>
    <lineage>
        <taxon>Bacteria</taxon>
        <taxon>Candidatus Fraseribacteriota</taxon>
    </lineage>
</organism>
<comment type="caution">
    <text evidence="3">The sequence shown here is derived from an EMBL/GenBank/DDBJ whole genome shotgun (WGS) entry which is preliminary data.</text>
</comment>
<protein>
    <recommendedName>
        <fullName evidence="2">Cysteine-rich domain-containing protein</fullName>
    </recommendedName>
</protein>
<dbReference type="PANTHER" id="PTHR42947:SF1">
    <property type="entry name" value="COB--COM HETERODISULFIDE REDUCTASE SUBUNIT B 1"/>
    <property type="match status" value="1"/>
</dbReference>
<dbReference type="Pfam" id="PF02754">
    <property type="entry name" value="CCG"/>
    <property type="match status" value="2"/>
</dbReference>
<feature type="domain" description="Cysteine-rich" evidence="2">
    <location>
        <begin position="142"/>
        <end position="232"/>
    </location>
</feature>
<dbReference type="EMBL" id="MFGX01000007">
    <property type="protein sequence ID" value="OGF57650.1"/>
    <property type="molecule type" value="Genomic_DNA"/>
</dbReference>
<evidence type="ECO:0000256" key="1">
    <source>
        <dbReference type="ARBA" id="ARBA00023002"/>
    </source>
</evidence>